<evidence type="ECO:0000313" key="3">
    <source>
        <dbReference type="EMBL" id="RVT47683.1"/>
    </source>
</evidence>
<proteinExistence type="predicted"/>
<organism evidence="3 4">
    <name type="scientific">Rubrivivax albus</name>
    <dbReference type="NCBI Taxonomy" id="2499835"/>
    <lineage>
        <taxon>Bacteria</taxon>
        <taxon>Pseudomonadati</taxon>
        <taxon>Pseudomonadota</taxon>
        <taxon>Betaproteobacteria</taxon>
        <taxon>Burkholderiales</taxon>
        <taxon>Sphaerotilaceae</taxon>
        <taxon>Rubrivivax</taxon>
    </lineage>
</organism>
<keyword evidence="2" id="KW-0812">Transmembrane</keyword>
<evidence type="ECO:0000256" key="1">
    <source>
        <dbReference type="SAM" id="MobiDB-lite"/>
    </source>
</evidence>
<dbReference type="OrthoDB" id="673983at28216"/>
<feature type="transmembrane region" description="Helical" evidence="2">
    <location>
        <begin position="6"/>
        <end position="27"/>
    </location>
</feature>
<keyword evidence="2" id="KW-1133">Transmembrane helix</keyword>
<keyword evidence="4" id="KW-1185">Reference proteome</keyword>
<reference evidence="3 4" key="1">
    <citation type="submission" date="2019-01" db="EMBL/GenBank/DDBJ databases">
        <authorList>
            <person name="Chen W.-M."/>
        </authorList>
    </citation>
    <scope>NUCLEOTIDE SEQUENCE [LARGE SCALE GENOMIC DNA]</scope>
    <source>
        <strain evidence="3 4">ICH-3</strain>
    </source>
</reference>
<gene>
    <name evidence="3" type="ORF">ENE75_23995</name>
</gene>
<protein>
    <submittedName>
        <fullName evidence="3">Uncharacterized protein</fullName>
    </submittedName>
</protein>
<keyword evidence="2" id="KW-0472">Membrane</keyword>
<name>A0A437JLQ1_9BURK</name>
<feature type="compositionally biased region" description="Basic and acidic residues" evidence="1">
    <location>
        <begin position="103"/>
        <end position="114"/>
    </location>
</feature>
<dbReference type="Proteomes" id="UP000288178">
    <property type="component" value="Unassembled WGS sequence"/>
</dbReference>
<comment type="caution">
    <text evidence="3">The sequence shown here is derived from an EMBL/GenBank/DDBJ whole genome shotgun (WGS) entry which is preliminary data.</text>
</comment>
<evidence type="ECO:0000313" key="4">
    <source>
        <dbReference type="Proteomes" id="UP000288178"/>
    </source>
</evidence>
<feature type="region of interest" description="Disordered" evidence="1">
    <location>
        <begin position="89"/>
        <end position="114"/>
    </location>
</feature>
<sequence length="160" mass="17158">MADLLLLIHGLMKIGLVIGVMVLVATWPRRSSASGTAAHQGGLLCAGLVDVPTANRYVHTTASAKSSEFDDDAFAGAGTLLEPIGPLATIASETDPPWPDPLSRTHEDRWMDSNSDRFEPAFNIDGTMMLGDFDANGNMYGVTDSHFDSWDSATSSIWDD</sequence>
<dbReference type="AlphaFoldDB" id="A0A437JLQ1"/>
<dbReference type="EMBL" id="SACT01000014">
    <property type="protein sequence ID" value="RVT47683.1"/>
    <property type="molecule type" value="Genomic_DNA"/>
</dbReference>
<accession>A0A437JLQ1</accession>
<evidence type="ECO:0000256" key="2">
    <source>
        <dbReference type="SAM" id="Phobius"/>
    </source>
</evidence>